<evidence type="ECO:0008006" key="6">
    <source>
        <dbReference type="Google" id="ProtNLM"/>
    </source>
</evidence>
<evidence type="ECO:0000313" key="5">
    <source>
        <dbReference type="EMBL" id="CAE0414093.1"/>
    </source>
</evidence>
<dbReference type="AlphaFoldDB" id="A0A7S3L841"/>
<feature type="compositionally biased region" description="Basic and acidic residues" evidence="4">
    <location>
        <begin position="166"/>
        <end position="175"/>
    </location>
</feature>
<feature type="region of interest" description="Disordered" evidence="4">
    <location>
        <begin position="102"/>
        <end position="193"/>
    </location>
</feature>
<protein>
    <recommendedName>
        <fullName evidence="6">Protein CWC15 homolog</fullName>
    </recommendedName>
</protein>
<dbReference type="InterPro" id="IPR006973">
    <property type="entry name" value="Cwf_Cwc_15"/>
</dbReference>
<dbReference type="PANTHER" id="PTHR12718">
    <property type="entry name" value="CELL CYCLE CONTROL PROTEIN CWF15"/>
    <property type="match status" value="1"/>
</dbReference>
<keyword evidence="3" id="KW-0508">mRNA splicing</keyword>
<feature type="compositionally biased region" description="Basic and acidic residues" evidence="4">
    <location>
        <begin position="120"/>
        <end position="131"/>
    </location>
</feature>
<accession>A0A7S3L841</accession>
<keyword evidence="2" id="KW-0507">mRNA processing</keyword>
<dbReference type="GO" id="GO:0071013">
    <property type="term" value="C:catalytic step 2 spliceosome"/>
    <property type="evidence" value="ECO:0007669"/>
    <property type="project" value="TreeGrafter"/>
</dbReference>
<sequence length="256" mass="27858">MTTAHRPTWKAAVGRANQGGWSAGGAVSTAVSALEAPGQLSLKTLRKPIDKKKALRESLLALQEAEAKSSAKAPKRTLDAATEERAQQRLLKQTAEVDVAAIQAKYDDSDVEDDDDDNDGGDRSKTKAVDKDNDDSDGTDLDDSDSDDDDDSDDEDDEAALQAELAKLKAEREAQRQQAAAAEAAREQQQDESAALVGNPLLAVAGTAAASTTKRRWNEDVVFRHQAKGEPQVKKRFINDTVRNDFHAKFIRKFIR</sequence>
<dbReference type="EMBL" id="HBIM01014085">
    <property type="protein sequence ID" value="CAE0414093.1"/>
    <property type="molecule type" value="Transcribed_RNA"/>
</dbReference>
<evidence type="ECO:0000256" key="3">
    <source>
        <dbReference type="ARBA" id="ARBA00023187"/>
    </source>
</evidence>
<dbReference type="GO" id="GO:0003723">
    <property type="term" value="F:RNA binding"/>
    <property type="evidence" value="ECO:0007669"/>
    <property type="project" value="TreeGrafter"/>
</dbReference>
<name>A0A7S3L841_9STRA</name>
<gene>
    <name evidence="5" type="ORF">ACOF00016_LOCUS11336</name>
</gene>
<comment type="similarity">
    <text evidence="1">Belongs to the CWC15 family.</text>
</comment>
<feature type="region of interest" description="Disordered" evidence="4">
    <location>
        <begin position="64"/>
        <end position="84"/>
    </location>
</feature>
<evidence type="ECO:0000256" key="1">
    <source>
        <dbReference type="ARBA" id="ARBA00006644"/>
    </source>
</evidence>
<evidence type="ECO:0000256" key="4">
    <source>
        <dbReference type="SAM" id="MobiDB-lite"/>
    </source>
</evidence>
<organism evidence="5">
    <name type="scientific">Amphora coffeiformis</name>
    <dbReference type="NCBI Taxonomy" id="265554"/>
    <lineage>
        <taxon>Eukaryota</taxon>
        <taxon>Sar</taxon>
        <taxon>Stramenopiles</taxon>
        <taxon>Ochrophyta</taxon>
        <taxon>Bacillariophyta</taxon>
        <taxon>Bacillariophyceae</taxon>
        <taxon>Bacillariophycidae</taxon>
        <taxon>Thalassiophysales</taxon>
        <taxon>Catenulaceae</taxon>
        <taxon>Amphora</taxon>
    </lineage>
</organism>
<dbReference type="Pfam" id="PF04889">
    <property type="entry name" value="Cwf_Cwc_15"/>
    <property type="match status" value="1"/>
</dbReference>
<dbReference type="GO" id="GO:0045292">
    <property type="term" value="P:mRNA cis splicing, via spliceosome"/>
    <property type="evidence" value="ECO:0007669"/>
    <property type="project" value="TreeGrafter"/>
</dbReference>
<feature type="compositionally biased region" description="Acidic residues" evidence="4">
    <location>
        <begin position="109"/>
        <end position="119"/>
    </location>
</feature>
<reference evidence="5" key="1">
    <citation type="submission" date="2021-01" db="EMBL/GenBank/DDBJ databases">
        <authorList>
            <person name="Corre E."/>
            <person name="Pelletier E."/>
            <person name="Niang G."/>
            <person name="Scheremetjew M."/>
            <person name="Finn R."/>
            <person name="Kale V."/>
            <person name="Holt S."/>
            <person name="Cochrane G."/>
            <person name="Meng A."/>
            <person name="Brown T."/>
            <person name="Cohen L."/>
        </authorList>
    </citation>
    <scope>NUCLEOTIDE SEQUENCE</scope>
    <source>
        <strain evidence="5">CCMP127</strain>
    </source>
</reference>
<evidence type="ECO:0000256" key="2">
    <source>
        <dbReference type="ARBA" id="ARBA00022664"/>
    </source>
</evidence>
<dbReference type="PANTHER" id="PTHR12718:SF2">
    <property type="entry name" value="SPLICEOSOME-ASSOCIATED PROTEIN CWC15 HOMOLOG"/>
    <property type="match status" value="1"/>
</dbReference>
<feature type="compositionally biased region" description="Acidic residues" evidence="4">
    <location>
        <begin position="132"/>
        <end position="159"/>
    </location>
</feature>
<proteinExistence type="inferred from homology"/>